<dbReference type="Pfam" id="PF00725">
    <property type="entry name" value="3HCDH"/>
    <property type="match status" value="1"/>
</dbReference>
<keyword evidence="5" id="KW-1185">Reference proteome</keyword>
<evidence type="ECO:0000259" key="3">
    <source>
        <dbReference type="Pfam" id="PF02737"/>
    </source>
</evidence>
<dbReference type="AlphaFoldDB" id="A0A2U1CQ40"/>
<dbReference type="Gene3D" id="1.10.1040.10">
    <property type="entry name" value="N-(1-d-carboxylethyl)-l-norvaline Dehydrogenase, domain 2"/>
    <property type="match status" value="1"/>
</dbReference>
<dbReference type="InterPro" id="IPR036291">
    <property type="entry name" value="NAD(P)-bd_dom_sf"/>
</dbReference>
<organism evidence="4 5">
    <name type="scientific">Pusillimonas noertemannii</name>
    <dbReference type="NCBI Taxonomy" id="305977"/>
    <lineage>
        <taxon>Bacteria</taxon>
        <taxon>Pseudomonadati</taxon>
        <taxon>Pseudomonadota</taxon>
        <taxon>Betaproteobacteria</taxon>
        <taxon>Burkholderiales</taxon>
        <taxon>Alcaligenaceae</taxon>
        <taxon>Pusillimonas</taxon>
    </lineage>
</organism>
<dbReference type="InterPro" id="IPR029752">
    <property type="entry name" value="D-isomer_DH_CS1"/>
</dbReference>
<dbReference type="OrthoDB" id="5287258at2"/>
<dbReference type="SUPFAM" id="SSF48179">
    <property type="entry name" value="6-phosphogluconate dehydrogenase C-terminal domain-like"/>
    <property type="match status" value="1"/>
</dbReference>
<evidence type="ECO:0000256" key="1">
    <source>
        <dbReference type="ARBA" id="ARBA00023002"/>
    </source>
</evidence>
<dbReference type="InterPro" id="IPR008927">
    <property type="entry name" value="6-PGluconate_DH-like_C_sf"/>
</dbReference>
<dbReference type="GO" id="GO:0006631">
    <property type="term" value="P:fatty acid metabolic process"/>
    <property type="evidence" value="ECO:0007669"/>
    <property type="project" value="InterPro"/>
</dbReference>
<sequence>MIRKNDNHFPPPDGVERIAVLGMGSVGASWAALFLARGLEVVAHDPAPGAEQRARDFIGHAWPALVQLGHAQLAEPDWTRLRFVDTAAQAAREAQVIQENLPENPELKASVLAEVDAAAEPHKILLSSTGGIPPTRMQASCRHPERLVVLHPFNPAHLMPLVEVVGGEHTLPEVAQWAMEFARHLGKHPIQLHTEASGHMTNRLQFALVREAISCLLEGVASARDIDAAVRYGLAPRWALMGGLMTLHLAGGPGGMRGILDHAGAAIQQWWQPGPEPQLTPDVIRQLAEAAQEVSNGRPVADWVQWRDQSLVDVLNLQNRMESAAPHGDADSGKKQDVSQ</sequence>
<evidence type="ECO:0000313" key="5">
    <source>
        <dbReference type="Proteomes" id="UP000246145"/>
    </source>
</evidence>
<dbReference type="Proteomes" id="UP000246145">
    <property type="component" value="Unassembled WGS sequence"/>
</dbReference>
<dbReference type="PANTHER" id="PTHR48075">
    <property type="entry name" value="3-HYDROXYACYL-COA DEHYDROGENASE FAMILY PROTEIN"/>
    <property type="match status" value="1"/>
</dbReference>
<dbReference type="GO" id="GO:0070403">
    <property type="term" value="F:NAD+ binding"/>
    <property type="evidence" value="ECO:0007669"/>
    <property type="project" value="InterPro"/>
</dbReference>
<dbReference type="Gene3D" id="3.40.50.720">
    <property type="entry name" value="NAD(P)-binding Rossmann-like Domain"/>
    <property type="match status" value="1"/>
</dbReference>
<proteinExistence type="predicted"/>
<accession>A0A2U1CQ40</accession>
<dbReference type="Pfam" id="PF02737">
    <property type="entry name" value="3HCDH_N"/>
    <property type="match status" value="1"/>
</dbReference>
<comment type="caution">
    <text evidence="4">The sequence shown here is derived from an EMBL/GenBank/DDBJ whole genome shotgun (WGS) entry which is preliminary data.</text>
</comment>
<feature type="domain" description="3-hydroxyacyl-CoA dehydrogenase NAD binding" evidence="3">
    <location>
        <begin position="18"/>
        <end position="192"/>
    </location>
</feature>
<dbReference type="InterPro" id="IPR013328">
    <property type="entry name" value="6PGD_dom2"/>
</dbReference>
<dbReference type="EMBL" id="QEKO01000001">
    <property type="protein sequence ID" value="PVY67999.1"/>
    <property type="molecule type" value="Genomic_DNA"/>
</dbReference>
<dbReference type="InterPro" id="IPR006108">
    <property type="entry name" value="3HC_DH_C"/>
</dbReference>
<dbReference type="RefSeq" id="WP_116517276.1">
    <property type="nucleotide sequence ID" value="NZ_JACCEX010000001.1"/>
</dbReference>
<evidence type="ECO:0000313" key="4">
    <source>
        <dbReference type="EMBL" id="PVY67999.1"/>
    </source>
</evidence>
<dbReference type="SUPFAM" id="SSF51735">
    <property type="entry name" value="NAD(P)-binding Rossmann-fold domains"/>
    <property type="match status" value="1"/>
</dbReference>
<evidence type="ECO:0000259" key="2">
    <source>
        <dbReference type="Pfam" id="PF00725"/>
    </source>
</evidence>
<gene>
    <name evidence="4" type="ORF">C7440_0385</name>
</gene>
<feature type="domain" description="3-hydroxyacyl-CoA dehydrogenase C-terminal" evidence="2">
    <location>
        <begin position="198"/>
        <end position="266"/>
    </location>
</feature>
<dbReference type="PANTHER" id="PTHR48075:SF5">
    <property type="entry name" value="3-HYDROXYBUTYRYL-COA DEHYDROGENASE"/>
    <property type="match status" value="1"/>
</dbReference>
<protein>
    <submittedName>
        <fullName evidence="4">Carnitine 3-dehydrogenase</fullName>
    </submittedName>
</protein>
<keyword evidence="1" id="KW-0560">Oxidoreductase</keyword>
<reference evidence="4 5" key="1">
    <citation type="submission" date="2018-04" db="EMBL/GenBank/DDBJ databases">
        <title>Genomic Encyclopedia of Type Strains, Phase IV (KMG-IV): sequencing the most valuable type-strain genomes for metagenomic binning, comparative biology and taxonomic classification.</title>
        <authorList>
            <person name="Goeker M."/>
        </authorList>
    </citation>
    <scope>NUCLEOTIDE SEQUENCE [LARGE SCALE GENOMIC DNA]</scope>
    <source>
        <strain evidence="4 5">DSM 10065</strain>
    </source>
</reference>
<dbReference type="GO" id="GO:0016616">
    <property type="term" value="F:oxidoreductase activity, acting on the CH-OH group of donors, NAD or NADP as acceptor"/>
    <property type="evidence" value="ECO:0007669"/>
    <property type="project" value="InterPro"/>
</dbReference>
<name>A0A2U1CQ40_9BURK</name>
<dbReference type="InterPro" id="IPR006176">
    <property type="entry name" value="3-OHacyl-CoA_DH_NAD-bd"/>
</dbReference>
<dbReference type="STRING" id="1231391.GCA_000308195_01789"/>
<dbReference type="PROSITE" id="PS00065">
    <property type="entry name" value="D_2_HYDROXYACID_DH_1"/>
    <property type="match status" value="1"/>
</dbReference>